<protein>
    <recommendedName>
        <fullName evidence="1">phosphoglycerate kinase</fullName>
        <ecNumber evidence="1">2.7.2.3</ecNumber>
    </recommendedName>
</protein>
<evidence type="ECO:0000256" key="4">
    <source>
        <dbReference type="ARBA" id="ARBA00022777"/>
    </source>
</evidence>
<dbReference type="Pfam" id="PF00162">
    <property type="entry name" value="PGK"/>
    <property type="match status" value="1"/>
</dbReference>
<dbReference type="GO" id="GO:0005524">
    <property type="term" value="F:ATP binding"/>
    <property type="evidence" value="ECO:0007669"/>
    <property type="project" value="UniProtKB-KW"/>
</dbReference>
<dbReference type="EMBL" id="MT631652">
    <property type="protein sequence ID" value="QNO56324.1"/>
    <property type="molecule type" value="Genomic_DNA"/>
</dbReference>
<accession>A0A7G9Z7U0</accession>
<evidence type="ECO:0000256" key="3">
    <source>
        <dbReference type="ARBA" id="ARBA00022741"/>
    </source>
</evidence>
<dbReference type="AlphaFoldDB" id="A0A7G9Z7U0"/>
<dbReference type="Gene3D" id="3.40.50.1260">
    <property type="entry name" value="Phosphoglycerate kinase, N-terminal domain"/>
    <property type="match status" value="1"/>
</dbReference>
<keyword evidence="3" id="KW-0547">Nucleotide-binding</keyword>
<dbReference type="GO" id="GO:0006096">
    <property type="term" value="P:glycolytic process"/>
    <property type="evidence" value="ECO:0007669"/>
    <property type="project" value="InterPro"/>
</dbReference>
<gene>
    <name evidence="6" type="primary">pgk_1</name>
    <name evidence="6" type="ORF">HFIEAGJK_00041</name>
</gene>
<sequence length="67" mass="7109">MKGTKRILKAISDFDAFSLLGGGHTSAAISELGMDKCDHVHVSLAGGAFLRYLLGKPLPGIEVLKKQ</sequence>
<proteinExistence type="predicted"/>
<dbReference type="InterPro" id="IPR015824">
    <property type="entry name" value="Phosphoglycerate_kinase_N"/>
</dbReference>
<keyword evidence="5" id="KW-0067">ATP-binding</keyword>
<evidence type="ECO:0000313" key="6">
    <source>
        <dbReference type="EMBL" id="QNO56324.1"/>
    </source>
</evidence>
<dbReference type="InterPro" id="IPR036043">
    <property type="entry name" value="Phosphoglycerate_kinase_sf"/>
</dbReference>
<organism evidence="6">
    <name type="scientific">Candidatus Methanophaga sp. ANME-1 ERB7</name>
    <dbReference type="NCBI Taxonomy" id="2759913"/>
    <lineage>
        <taxon>Archaea</taxon>
        <taxon>Methanobacteriati</taxon>
        <taxon>Methanobacteriota</taxon>
        <taxon>Stenosarchaea group</taxon>
        <taxon>Methanomicrobia</taxon>
        <taxon>Candidatus Methanophagales</taxon>
        <taxon>Candidatus Methanophagaceae</taxon>
        <taxon>Candidatus Methanophaga</taxon>
    </lineage>
</organism>
<keyword evidence="2 6" id="KW-0808">Transferase</keyword>
<evidence type="ECO:0000256" key="1">
    <source>
        <dbReference type="ARBA" id="ARBA00013061"/>
    </source>
</evidence>
<dbReference type="InterPro" id="IPR001576">
    <property type="entry name" value="Phosphoglycerate_kinase"/>
</dbReference>
<dbReference type="GO" id="GO:0004618">
    <property type="term" value="F:phosphoglycerate kinase activity"/>
    <property type="evidence" value="ECO:0007669"/>
    <property type="project" value="UniProtKB-EC"/>
</dbReference>
<name>A0A7G9Z7U0_9EURY</name>
<reference evidence="6" key="1">
    <citation type="submission" date="2020-06" db="EMBL/GenBank/DDBJ databases">
        <title>Unique genomic features of the anaerobic methanotrophic archaea.</title>
        <authorList>
            <person name="Chadwick G.L."/>
            <person name="Skennerton C.T."/>
            <person name="Laso-Perez R."/>
            <person name="Leu A.O."/>
            <person name="Speth D.R."/>
            <person name="Yu H."/>
            <person name="Morgan-Lang C."/>
            <person name="Hatzenpichler R."/>
            <person name="Goudeau D."/>
            <person name="Malmstrom R."/>
            <person name="Brazelton W.J."/>
            <person name="Woyke T."/>
            <person name="Hallam S.J."/>
            <person name="Tyson G.W."/>
            <person name="Wegener G."/>
            <person name="Boetius A."/>
            <person name="Orphan V."/>
        </authorList>
    </citation>
    <scope>NUCLEOTIDE SEQUENCE</scope>
</reference>
<dbReference type="EC" id="2.7.2.3" evidence="1"/>
<evidence type="ECO:0000256" key="2">
    <source>
        <dbReference type="ARBA" id="ARBA00022679"/>
    </source>
</evidence>
<keyword evidence="4 6" id="KW-0418">Kinase</keyword>
<evidence type="ECO:0000256" key="5">
    <source>
        <dbReference type="ARBA" id="ARBA00022840"/>
    </source>
</evidence>
<dbReference type="SUPFAM" id="SSF53748">
    <property type="entry name" value="Phosphoglycerate kinase"/>
    <property type="match status" value="1"/>
</dbReference>